<dbReference type="VEuPathDB" id="FungiDB:P174DRAFT_373222"/>
<proteinExistence type="inferred from homology"/>
<dbReference type="STRING" id="1392255.A0A2I1C6S6"/>
<dbReference type="InterPro" id="IPR021627">
    <property type="entry name" value="Mediator_Med27"/>
</dbReference>
<evidence type="ECO:0008006" key="10">
    <source>
        <dbReference type="Google" id="ProtNLM"/>
    </source>
</evidence>
<reference evidence="9" key="1">
    <citation type="journal article" date="2018" name="Proc. Natl. Acad. Sci. U.S.A.">
        <title>Linking secondary metabolites to gene clusters through genome sequencing of six diverse Aspergillus species.</title>
        <authorList>
            <person name="Kaerboelling I."/>
            <person name="Vesth T.C."/>
            <person name="Frisvad J.C."/>
            <person name="Nybo J.L."/>
            <person name="Theobald S."/>
            <person name="Kuo A."/>
            <person name="Bowyer P."/>
            <person name="Matsuda Y."/>
            <person name="Mondo S."/>
            <person name="Lyhne E.K."/>
            <person name="Kogle M.E."/>
            <person name="Clum A."/>
            <person name="Lipzen A."/>
            <person name="Salamov A."/>
            <person name="Ngan C.Y."/>
            <person name="Daum C."/>
            <person name="Chiniquy J."/>
            <person name="Barry K."/>
            <person name="LaButti K."/>
            <person name="Haridas S."/>
            <person name="Simmons B.A."/>
            <person name="Magnuson J.K."/>
            <person name="Mortensen U.H."/>
            <person name="Larsen T.O."/>
            <person name="Grigoriev I.V."/>
            <person name="Baker S.E."/>
            <person name="Andersen M.R."/>
        </authorList>
    </citation>
    <scope>NUCLEOTIDE SEQUENCE [LARGE SCALE GENOMIC DNA]</scope>
    <source>
        <strain evidence="9">IBT 16806</strain>
    </source>
</reference>
<dbReference type="OMA" id="KQTPCVK"/>
<gene>
    <name evidence="8" type="ORF">P174DRAFT_373222</name>
</gene>
<evidence type="ECO:0000256" key="7">
    <source>
        <dbReference type="SAM" id="MobiDB-lite"/>
    </source>
</evidence>
<dbReference type="GO" id="GO:0016592">
    <property type="term" value="C:mediator complex"/>
    <property type="evidence" value="ECO:0007669"/>
    <property type="project" value="InterPro"/>
</dbReference>
<feature type="region of interest" description="Disordered" evidence="7">
    <location>
        <begin position="1"/>
        <end position="42"/>
    </location>
</feature>
<dbReference type="Pfam" id="PF11571">
    <property type="entry name" value="Med27"/>
    <property type="match status" value="1"/>
</dbReference>
<sequence length="346" mass="38642">MASTSKSSLQPPATGVIVPKMEHPPQTTNPTEVPDKDNSSGEAWTSEMQYLSSLAKLQKMEATIHQLRTLLSGRLMEPIVPIINPKAASRRPLPKSPRVLFEQLSQTARASVAEVQEFQAMWRSPEMKAIWDHVDARIKQNGGQLLQPTGMWERDYDVLLEELEKEERAQKEQQQRIQEEEERAKIQAVEGGWRTIVETFIRRNLPGVRVMAHQGQARITVVLVKAGMAFQLQAVSGDGHDMVDWRVQELAAPGKPKTKLETAVAACLNARPRQWDLAYLLDMVVSYSDIKQTPCAKCGKMTDNAAQLPSVRRPSPIQSSQGQPVVWEAYHPACIDPSPSSRPISS</sequence>
<evidence type="ECO:0000256" key="3">
    <source>
        <dbReference type="ARBA" id="ARBA00023015"/>
    </source>
</evidence>
<dbReference type="RefSeq" id="XP_024681937.1">
    <property type="nucleotide sequence ID" value="XM_024822483.1"/>
</dbReference>
<feature type="coiled-coil region" evidence="6">
    <location>
        <begin position="156"/>
        <end position="190"/>
    </location>
</feature>
<dbReference type="EMBL" id="MSZS01000005">
    <property type="protein sequence ID" value="PKX93342.1"/>
    <property type="molecule type" value="Genomic_DNA"/>
</dbReference>
<evidence type="ECO:0000256" key="1">
    <source>
        <dbReference type="ARBA" id="ARBA00004123"/>
    </source>
</evidence>
<protein>
    <recommendedName>
        <fullName evidence="10">Mediator complex subunit 27-domain-containing protein</fullName>
    </recommendedName>
</protein>
<dbReference type="OrthoDB" id="10254221at2759"/>
<dbReference type="Proteomes" id="UP000234474">
    <property type="component" value="Unassembled WGS sequence"/>
</dbReference>
<dbReference type="AlphaFoldDB" id="A0A2I1C6S6"/>
<dbReference type="GeneID" id="36529809"/>
<keyword evidence="6" id="KW-0175">Coiled coil</keyword>
<evidence type="ECO:0000313" key="8">
    <source>
        <dbReference type="EMBL" id="PKX93342.1"/>
    </source>
</evidence>
<organism evidence="8 9">
    <name type="scientific">Aspergillus novofumigatus (strain IBT 16806)</name>
    <dbReference type="NCBI Taxonomy" id="1392255"/>
    <lineage>
        <taxon>Eukaryota</taxon>
        <taxon>Fungi</taxon>
        <taxon>Dikarya</taxon>
        <taxon>Ascomycota</taxon>
        <taxon>Pezizomycotina</taxon>
        <taxon>Eurotiomycetes</taxon>
        <taxon>Eurotiomycetidae</taxon>
        <taxon>Eurotiales</taxon>
        <taxon>Aspergillaceae</taxon>
        <taxon>Aspergillus</taxon>
        <taxon>Aspergillus subgen. Fumigati</taxon>
    </lineage>
</organism>
<comment type="subcellular location">
    <subcellularLocation>
        <location evidence="1">Nucleus</location>
    </subcellularLocation>
</comment>
<evidence type="ECO:0000256" key="4">
    <source>
        <dbReference type="ARBA" id="ARBA00023163"/>
    </source>
</evidence>
<evidence type="ECO:0000256" key="2">
    <source>
        <dbReference type="ARBA" id="ARBA00008048"/>
    </source>
</evidence>
<accession>A0A2I1C6S6</accession>
<name>A0A2I1C6S6_ASPN1</name>
<keyword evidence="9" id="KW-1185">Reference proteome</keyword>
<keyword evidence="4" id="KW-0804">Transcription</keyword>
<comment type="caution">
    <text evidence="8">The sequence shown here is derived from an EMBL/GenBank/DDBJ whole genome shotgun (WGS) entry which is preliminary data.</text>
</comment>
<evidence type="ECO:0000313" key="9">
    <source>
        <dbReference type="Proteomes" id="UP000234474"/>
    </source>
</evidence>
<keyword evidence="5" id="KW-0539">Nucleus</keyword>
<evidence type="ECO:0000256" key="6">
    <source>
        <dbReference type="SAM" id="Coils"/>
    </source>
</evidence>
<keyword evidence="3" id="KW-0805">Transcription regulation</keyword>
<comment type="similarity">
    <text evidence="2">Belongs to the Mediator complex subunit 27 family.</text>
</comment>
<evidence type="ECO:0000256" key="5">
    <source>
        <dbReference type="ARBA" id="ARBA00023242"/>
    </source>
</evidence>
<feature type="compositionally biased region" description="Polar residues" evidence="7">
    <location>
        <begin position="1"/>
        <end position="11"/>
    </location>
</feature>